<dbReference type="Proteomes" id="UP000233551">
    <property type="component" value="Unassembled WGS sequence"/>
</dbReference>
<dbReference type="EMBL" id="PGOL01002555">
    <property type="protein sequence ID" value="PKI47100.1"/>
    <property type="molecule type" value="Genomic_DNA"/>
</dbReference>
<dbReference type="GeneID" id="116187244"/>
<sequence length="105" mass="12369">MDVHVHMSSCTPCRFKLLTANYLGVKDHILSRETEDLVRAAEITPVEVAEQLLKGRDEPNHAFRDMIEFLKAKNKENEELKAKKIQEELEEKKRRKIRKGKKRKK</sequence>
<dbReference type="InterPro" id="IPR058017">
    <property type="entry name" value="At3g28540-like_C"/>
</dbReference>
<evidence type="ECO:0000259" key="1">
    <source>
        <dbReference type="Pfam" id="PF25568"/>
    </source>
</evidence>
<proteinExistence type="predicted"/>
<accession>A0A2I0ITX9</accession>
<dbReference type="Gene3D" id="6.10.280.40">
    <property type="match status" value="1"/>
</dbReference>
<dbReference type="OrthoDB" id="10251412at2759"/>
<gene>
    <name evidence="2" type="ORF">CRG98_032513</name>
</gene>
<dbReference type="AlphaFoldDB" id="A0A2I0ITX9"/>
<dbReference type="Pfam" id="PF25568">
    <property type="entry name" value="AAA_lid_At3g28540"/>
    <property type="match status" value="1"/>
</dbReference>
<dbReference type="STRING" id="22663.A0A2I0ITX9"/>
<name>A0A2I0ITX9_PUNGR</name>
<dbReference type="InterPro" id="IPR050747">
    <property type="entry name" value="Mitochondrial_chaperone_BCS1"/>
</dbReference>
<evidence type="ECO:0000313" key="2">
    <source>
        <dbReference type="EMBL" id="PKI47100.1"/>
    </source>
</evidence>
<dbReference type="PANTHER" id="PTHR23070">
    <property type="entry name" value="BCS1 AAA-TYPE ATPASE"/>
    <property type="match status" value="1"/>
</dbReference>
<comment type="caution">
    <text evidence="2">The sequence shown here is derived from an EMBL/GenBank/DDBJ whole genome shotgun (WGS) entry which is preliminary data.</text>
</comment>
<evidence type="ECO:0000313" key="3">
    <source>
        <dbReference type="Proteomes" id="UP000233551"/>
    </source>
</evidence>
<reference evidence="2 3" key="1">
    <citation type="submission" date="2017-11" db="EMBL/GenBank/DDBJ databases">
        <title>De-novo sequencing of pomegranate (Punica granatum L.) genome.</title>
        <authorList>
            <person name="Akparov Z."/>
            <person name="Amiraslanov A."/>
            <person name="Hajiyeva S."/>
            <person name="Abbasov M."/>
            <person name="Kaur K."/>
            <person name="Hamwieh A."/>
            <person name="Solovyev V."/>
            <person name="Salamov A."/>
            <person name="Braich B."/>
            <person name="Kosarev P."/>
            <person name="Mahmoud A."/>
            <person name="Hajiyev E."/>
            <person name="Babayeva S."/>
            <person name="Izzatullayeva V."/>
            <person name="Mammadov A."/>
            <person name="Mammadov A."/>
            <person name="Sharifova S."/>
            <person name="Ojaghi J."/>
            <person name="Eynullazada K."/>
            <person name="Bayramov B."/>
            <person name="Abdulazimova A."/>
            <person name="Shahmuradov I."/>
        </authorList>
    </citation>
    <scope>NUCLEOTIDE SEQUENCE [LARGE SCALE GENOMIC DNA]</scope>
    <source>
        <strain evidence="3">cv. AG2017</strain>
        <tissue evidence="2">Leaf</tissue>
    </source>
</reference>
<protein>
    <recommendedName>
        <fullName evidence="1">AAA+ ATPase At3g28540-like C-terminal domain-containing protein</fullName>
    </recommendedName>
</protein>
<organism evidence="2 3">
    <name type="scientific">Punica granatum</name>
    <name type="common">Pomegranate</name>
    <dbReference type="NCBI Taxonomy" id="22663"/>
    <lineage>
        <taxon>Eukaryota</taxon>
        <taxon>Viridiplantae</taxon>
        <taxon>Streptophyta</taxon>
        <taxon>Embryophyta</taxon>
        <taxon>Tracheophyta</taxon>
        <taxon>Spermatophyta</taxon>
        <taxon>Magnoliopsida</taxon>
        <taxon>eudicotyledons</taxon>
        <taxon>Gunneridae</taxon>
        <taxon>Pentapetalae</taxon>
        <taxon>rosids</taxon>
        <taxon>malvids</taxon>
        <taxon>Myrtales</taxon>
        <taxon>Lythraceae</taxon>
        <taxon>Punica</taxon>
    </lineage>
</organism>
<keyword evidence="3" id="KW-1185">Reference proteome</keyword>
<feature type="domain" description="AAA+ ATPase At3g28540-like C-terminal" evidence="1">
    <location>
        <begin position="10"/>
        <end position="79"/>
    </location>
</feature>